<dbReference type="HOGENOM" id="CLU_000288_34_23_1"/>
<dbReference type="InterPro" id="IPR056884">
    <property type="entry name" value="NPHP3-like_N"/>
</dbReference>
<dbReference type="Pfam" id="PF22939">
    <property type="entry name" value="WHD_GPIID"/>
    <property type="match status" value="1"/>
</dbReference>
<evidence type="ECO:0000256" key="2">
    <source>
        <dbReference type="SAM" id="MobiDB-lite"/>
    </source>
</evidence>
<feature type="domain" description="Nephrocystin 3-like N-terminal" evidence="4">
    <location>
        <begin position="209"/>
        <end position="370"/>
    </location>
</feature>
<evidence type="ECO:0000313" key="6">
    <source>
        <dbReference type="Proteomes" id="UP000005446"/>
    </source>
</evidence>
<feature type="domain" description="GPI inositol-deacylase winged helix" evidence="3">
    <location>
        <begin position="481"/>
        <end position="563"/>
    </location>
</feature>
<dbReference type="Proteomes" id="UP000005446">
    <property type="component" value="Unassembled WGS sequence"/>
</dbReference>
<dbReference type="InParanoid" id="H0ES35"/>
<name>H0ES35_GLAL7</name>
<keyword evidence="6" id="KW-1185">Reference proteome</keyword>
<feature type="compositionally biased region" description="Basic and acidic residues" evidence="2">
    <location>
        <begin position="141"/>
        <end position="151"/>
    </location>
</feature>
<keyword evidence="1" id="KW-0677">Repeat</keyword>
<dbReference type="SUPFAM" id="SSF52540">
    <property type="entry name" value="P-loop containing nucleoside triphosphate hydrolases"/>
    <property type="match status" value="1"/>
</dbReference>
<sequence>MADLGVVGVGLGSASLGIQLIELGSQYISDALDVPSDEKHTREFLKNMTATLGMLGKHIKNTRKVPAIPEANVNLGPQRDPHTPIDTCRSNLQKCIDVCRKNIQNLEVNLMPVPKSQEPSDGDRGQSQEPSDGDNALSQEPIDRDGAHQKHEATLKTIRNEIEKLRSDLDGTIPSPQHKATAESISSLDLSVTQNVFSVETVENNALWRWLFENKQFKSWKVPHQSASPRFFGLSGAPGAGKTFLATTVVRHFQTQETSQAVGVAFVHFDYRDRKSQTFENVMKRLIQQLTKSLERDSGDSSLLHMKNESARSRPQVEHFLEILNVVTESFSDVRIVIDALDECDQTMRKIFVKMLQSLPAKYRIFCTSRYLGEVDEIYSEWSWLDVSATKEYVRSYVELQVKSSPRLQNYFHAARDLEGIICDQVTKNSQGLLALANSSVCFLEATTSVKSLRKAIIVLPTHIKELYDHTMTRIRKQPANQSRLAITILSWLTLATKTLTVGVINNAIAAMDLEIGDTSLDKDSFVDEAEMINVCCGLVRIDQETKVIRFAHGTIERFFYDEWQRTIPNAAKDILNARDNILLCDSTVDRAKAELMDCIPSDPVPSEDSK</sequence>
<organism evidence="5 6">
    <name type="scientific">Glarea lozoyensis (strain ATCC 74030 / MF5533)</name>
    <dbReference type="NCBI Taxonomy" id="1104152"/>
    <lineage>
        <taxon>Eukaryota</taxon>
        <taxon>Fungi</taxon>
        <taxon>Dikarya</taxon>
        <taxon>Ascomycota</taxon>
        <taxon>Pezizomycotina</taxon>
        <taxon>Leotiomycetes</taxon>
        <taxon>Helotiales</taxon>
        <taxon>Helotiaceae</taxon>
        <taxon>Glarea</taxon>
    </lineage>
</organism>
<dbReference type="InterPro" id="IPR027417">
    <property type="entry name" value="P-loop_NTPase"/>
</dbReference>
<accession>H0ES35</accession>
<dbReference type="InterPro" id="IPR054471">
    <property type="entry name" value="GPIID_WHD"/>
</dbReference>
<protein>
    <submittedName>
        <fullName evidence="5">Uncharacterized protein</fullName>
    </submittedName>
</protein>
<proteinExistence type="predicted"/>
<evidence type="ECO:0000259" key="3">
    <source>
        <dbReference type="Pfam" id="PF22939"/>
    </source>
</evidence>
<dbReference type="OrthoDB" id="3562285at2759"/>
<dbReference type="Gene3D" id="3.40.50.300">
    <property type="entry name" value="P-loop containing nucleotide triphosphate hydrolases"/>
    <property type="match status" value="1"/>
</dbReference>
<dbReference type="AlphaFoldDB" id="H0ES35"/>
<comment type="caution">
    <text evidence="5">The sequence shown here is derived from an EMBL/GenBank/DDBJ whole genome shotgun (WGS) entry which is preliminary data.</text>
</comment>
<dbReference type="PANTHER" id="PTHR10039:SF16">
    <property type="entry name" value="GPI INOSITOL-DEACYLASE"/>
    <property type="match status" value="1"/>
</dbReference>
<dbReference type="Pfam" id="PF24883">
    <property type="entry name" value="NPHP3_N"/>
    <property type="match status" value="1"/>
</dbReference>
<dbReference type="EMBL" id="AGUE01000139">
    <property type="protein sequence ID" value="EHK98671.1"/>
    <property type="molecule type" value="Genomic_DNA"/>
</dbReference>
<evidence type="ECO:0000259" key="4">
    <source>
        <dbReference type="Pfam" id="PF24883"/>
    </source>
</evidence>
<evidence type="ECO:0000313" key="5">
    <source>
        <dbReference type="EMBL" id="EHK98671.1"/>
    </source>
</evidence>
<evidence type="ECO:0000256" key="1">
    <source>
        <dbReference type="ARBA" id="ARBA00022737"/>
    </source>
</evidence>
<reference evidence="5 6" key="1">
    <citation type="journal article" date="2012" name="Eukaryot. Cell">
        <title>Genome sequence of the fungus Glarea lozoyensis: the first genome sequence of a species from the Helotiaceae family.</title>
        <authorList>
            <person name="Youssar L."/>
            <person name="Gruening B.A."/>
            <person name="Erxleben A."/>
            <person name="Guenther S."/>
            <person name="Huettel W."/>
        </authorList>
    </citation>
    <scope>NUCLEOTIDE SEQUENCE [LARGE SCALE GENOMIC DNA]</scope>
    <source>
        <strain evidence="6">ATCC 74030 / MF5533</strain>
    </source>
</reference>
<feature type="region of interest" description="Disordered" evidence="2">
    <location>
        <begin position="110"/>
        <end position="151"/>
    </location>
</feature>
<dbReference type="PANTHER" id="PTHR10039">
    <property type="entry name" value="AMELOGENIN"/>
    <property type="match status" value="1"/>
</dbReference>
<gene>
    <name evidence="5" type="ORF">M7I_5510</name>
</gene>